<proteinExistence type="predicted"/>
<accession>A0ABY4HN18</accession>
<feature type="domain" description="HTH LytTR-type" evidence="2">
    <location>
        <begin position="184"/>
        <end position="297"/>
    </location>
</feature>
<protein>
    <submittedName>
        <fullName evidence="3">LytTR family transcriptional regulator</fullName>
    </submittedName>
</protein>
<sequence>MILSYLKKAYPLNNSLKRNLLIGTIVGLFIFGINIYSYDDEVMLHFRMSYTKMAAIFGFITFISVIVVLYILPQFVFSNKIKENWTVLKEIGLIIFLHIIIILSNFTFFMLIVKEDTILLTSSFIFWSIFSTFLLGFFPSMFILWIDYTLRLKKALLKVLTYNNQLEQNIKESTFLQEESIIRLQSNKLNDSIVLDVNDLIFIKSDGNYIEIFTSDNGKIVKTLYRYSLQLIEEQLKQYPFILRVHRSFIINIYKVNKASGNARNYQLYFKGIEENVPVSRTKFEIFINEFNSIMSSNHK</sequence>
<feature type="transmembrane region" description="Helical" evidence="1">
    <location>
        <begin position="124"/>
        <end position="146"/>
    </location>
</feature>
<keyword evidence="1" id="KW-0472">Membrane</keyword>
<evidence type="ECO:0000259" key="2">
    <source>
        <dbReference type="PROSITE" id="PS50930"/>
    </source>
</evidence>
<reference evidence="3" key="1">
    <citation type="submission" date="2021-12" db="EMBL/GenBank/DDBJ databases">
        <authorList>
            <person name="Cha I.-T."/>
            <person name="Lee K.-E."/>
            <person name="Park S.-J."/>
        </authorList>
    </citation>
    <scope>NUCLEOTIDE SEQUENCE</scope>
    <source>
        <strain evidence="3">YSM-43</strain>
    </source>
</reference>
<keyword evidence="1" id="KW-0812">Transmembrane</keyword>
<evidence type="ECO:0000313" key="3">
    <source>
        <dbReference type="EMBL" id="UOX34068.1"/>
    </source>
</evidence>
<dbReference type="Pfam" id="PF04397">
    <property type="entry name" value="LytTR"/>
    <property type="match status" value="1"/>
</dbReference>
<evidence type="ECO:0000256" key="1">
    <source>
        <dbReference type="SAM" id="Phobius"/>
    </source>
</evidence>
<dbReference type="PANTHER" id="PTHR37299:SF1">
    <property type="entry name" value="STAGE 0 SPORULATION PROTEIN A HOMOLOG"/>
    <property type="match status" value="1"/>
</dbReference>
<keyword evidence="1" id="KW-1133">Transmembrane helix</keyword>
<reference evidence="3" key="2">
    <citation type="submission" date="2022-04" db="EMBL/GenBank/DDBJ databases">
        <title>Complete Genome Sequence of Flavobacterium sediminilitoris YSM-43, Isolated from a Tidal Sediment.</title>
        <authorList>
            <person name="Lee P.A."/>
        </authorList>
    </citation>
    <scope>NUCLEOTIDE SEQUENCE</scope>
    <source>
        <strain evidence="3">YSM-43</strain>
    </source>
</reference>
<feature type="transmembrane region" description="Helical" evidence="1">
    <location>
        <begin position="50"/>
        <end position="72"/>
    </location>
</feature>
<name>A0ABY4HN18_9FLAO</name>
<organism evidence="3 4">
    <name type="scientific">Flavobacterium sediminilitoris</name>
    <dbReference type="NCBI Taxonomy" id="2024526"/>
    <lineage>
        <taxon>Bacteria</taxon>
        <taxon>Pseudomonadati</taxon>
        <taxon>Bacteroidota</taxon>
        <taxon>Flavobacteriia</taxon>
        <taxon>Flavobacteriales</taxon>
        <taxon>Flavobacteriaceae</taxon>
        <taxon>Flavobacterium</taxon>
    </lineage>
</organism>
<dbReference type="EMBL" id="CP090145">
    <property type="protein sequence ID" value="UOX34068.1"/>
    <property type="molecule type" value="Genomic_DNA"/>
</dbReference>
<dbReference type="Proteomes" id="UP000830454">
    <property type="component" value="Chromosome"/>
</dbReference>
<dbReference type="PANTHER" id="PTHR37299">
    <property type="entry name" value="TRANSCRIPTIONAL REGULATOR-RELATED"/>
    <property type="match status" value="1"/>
</dbReference>
<gene>
    <name evidence="3" type="ORF">LXD69_00820</name>
</gene>
<dbReference type="InterPro" id="IPR046947">
    <property type="entry name" value="LytR-like"/>
</dbReference>
<evidence type="ECO:0000313" key="4">
    <source>
        <dbReference type="Proteomes" id="UP000830454"/>
    </source>
</evidence>
<dbReference type="InterPro" id="IPR007492">
    <property type="entry name" value="LytTR_DNA-bd_dom"/>
</dbReference>
<dbReference type="PROSITE" id="PS50930">
    <property type="entry name" value="HTH_LYTTR"/>
    <property type="match status" value="1"/>
</dbReference>
<dbReference type="RefSeq" id="WP_246916720.1">
    <property type="nucleotide sequence ID" value="NZ_CP090145.1"/>
</dbReference>
<dbReference type="Gene3D" id="2.40.50.1020">
    <property type="entry name" value="LytTr DNA-binding domain"/>
    <property type="match status" value="1"/>
</dbReference>
<feature type="transmembrane region" description="Helical" evidence="1">
    <location>
        <begin position="93"/>
        <end position="112"/>
    </location>
</feature>
<feature type="transmembrane region" description="Helical" evidence="1">
    <location>
        <begin position="20"/>
        <end position="38"/>
    </location>
</feature>
<dbReference type="SMART" id="SM00850">
    <property type="entry name" value="LytTR"/>
    <property type="match status" value="1"/>
</dbReference>
<keyword evidence="4" id="KW-1185">Reference proteome</keyword>